<organism evidence="1 2">
    <name type="scientific">Dysgonomonas alginatilytica</name>
    <dbReference type="NCBI Taxonomy" id="1605892"/>
    <lineage>
        <taxon>Bacteria</taxon>
        <taxon>Pseudomonadati</taxon>
        <taxon>Bacteroidota</taxon>
        <taxon>Bacteroidia</taxon>
        <taxon>Bacteroidales</taxon>
        <taxon>Dysgonomonadaceae</taxon>
        <taxon>Dysgonomonas</taxon>
    </lineage>
</organism>
<reference evidence="1 2" key="1">
    <citation type="submission" date="2018-03" db="EMBL/GenBank/DDBJ databases">
        <title>Genomic Encyclopedia of Archaeal and Bacterial Type Strains, Phase II (KMG-II): from individual species to whole genera.</title>
        <authorList>
            <person name="Goeker M."/>
        </authorList>
    </citation>
    <scope>NUCLEOTIDE SEQUENCE [LARGE SCALE GENOMIC DNA]</scope>
    <source>
        <strain evidence="1 2">DSM 100214</strain>
    </source>
</reference>
<dbReference type="AlphaFoldDB" id="A0A2V3PQV8"/>
<dbReference type="Proteomes" id="UP000247973">
    <property type="component" value="Unassembled WGS sequence"/>
</dbReference>
<name>A0A2V3PQV8_9BACT</name>
<evidence type="ECO:0000313" key="1">
    <source>
        <dbReference type="EMBL" id="PXV64374.1"/>
    </source>
</evidence>
<dbReference type="EMBL" id="QICL01000010">
    <property type="protein sequence ID" value="PXV64374.1"/>
    <property type="molecule type" value="Genomic_DNA"/>
</dbReference>
<protein>
    <submittedName>
        <fullName evidence="1">Uncharacterized protein</fullName>
    </submittedName>
</protein>
<gene>
    <name evidence="1" type="ORF">CLV62_11017</name>
</gene>
<dbReference type="OrthoDB" id="997162at2"/>
<accession>A0A2V3PQV8</accession>
<dbReference type="RefSeq" id="WP_050710906.1">
    <property type="nucleotide sequence ID" value="NZ_QICL01000010.1"/>
</dbReference>
<sequence>MENLLKRLQEEAGLSEEQAVKVVTIVKDFMDKEGLEIDWDKFFKGKYGDLREQAKSLFDVISHKAREYSDKIEDKVEDLTIQAKRTARDLSQKASDYLDDEKKK</sequence>
<keyword evidence="2" id="KW-1185">Reference proteome</keyword>
<proteinExistence type="predicted"/>
<evidence type="ECO:0000313" key="2">
    <source>
        <dbReference type="Proteomes" id="UP000247973"/>
    </source>
</evidence>
<comment type="caution">
    <text evidence="1">The sequence shown here is derived from an EMBL/GenBank/DDBJ whole genome shotgun (WGS) entry which is preliminary data.</text>
</comment>
<dbReference type="CDD" id="cd00448">
    <property type="entry name" value="YjgF_YER057c_UK114_family"/>
    <property type="match status" value="1"/>
</dbReference>